<dbReference type="Gene3D" id="3.30.70.330">
    <property type="match status" value="1"/>
</dbReference>
<proteinExistence type="predicted"/>
<dbReference type="InterPro" id="IPR012677">
    <property type="entry name" value="Nucleotide-bd_a/b_plait_sf"/>
</dbReference>
<gene>
    <name evidence="3" type="ORF">LTR25_001431</name>
</gene>
<dbReference type="EMBL" id="JAXLQG010000002">
    <property type="protein sequence ID" value="KAK5543816.1"/>
    <property type="molecule type" value="Genomic_DNA"/>
</dbReference>
<organism evidence="3 4">
    <name type="scientific">Vermiconidia calcicola</name>
    <dbReference type="NCBI Taxonomy" id="1690605"/>
    <lineage>
        <taxon>Eukaryota</taxon>
        <taxon>Fungi</taxon>
        <taxon>Dikarya</taxon>
        <taxon>Ascomycota</taxon>
        <taxon>Pezizomycotina</taxon>
        <taxon>Dothideomycetes</taxon>
        <taxon>Dothideomycetidae</taxon>
        <taxon>Mycosphaerellales</taxon>
        <taxon>Extremaceae</taxon>
        <taxon>Vermiconidia</taxon>
    </lineage>
</organism>
<accession>A0AAV9QIV3</accession>
<evidence type="ECO:0000313" key="4">
    <source>
        <dbReference type="Proteomes" id="UP001345827"/>
    </source>
</evidence>
<comment type="caution">
    <text evidence="3">The sequence shown here is derived from an EMBL/GenBank/DDBJ whole genome shotgun (WGS) entry which is preliminary data.</text>
</comment>
<feature type="domain" description="RRM" evidence="2">
    <location>
        <begin position="159"/>
        <end position="230"/>
    </location>
</feature>
<evidence type="ECO:0000259" key="2">
    <source>
        <dbReference type="PROSITE" id="PS50102"/>
    </source>
</evidence>
<dbReference type="PROSITE" id="PS50102">
    <property type="entry name" value="RRM"/>
    <property type="match status" value="1"/>
</dbReference>
<dbReference type="SUPFAM" id="SSF54928">
    <property type="entry name" value="RNA-binding domain, RBD"/>
    <property type="match status" value="1"/>
</dbReference>
<evidence type="ECO:0000256" key="1">
    <source>
        <dbReference type="PROSITE-ProRule" id="PRU00176"/>
    </source>
</evidence>
<dbReference type="GO" id="GO:0003723">
    <property type="term" value="F:RNA binding"/>
    <property type="evidence" value="ECO:0007669"/>
    <property type="project" value="UniProtKB-UniRule"/>
</dbReference>
<dbReference type="InterPro" id="IPR000504">
    <property type="entry name" value="RRM_dom"/>
</dbReference>
<dbReference type="AlphaFoldDB" id="A0AAV9QIV3"/>
<sequence length="361" mass="40684">MTFTNSLPTPVEVESNRGDVVTIPLCEYESLIQSSREYLSLRQALLAGGAHEDNIDVLVNSNLSLFPPQKRPNTATSLTPSRVRNDWRTQNPFSTTSQTKIANLVRSPKEFRPKPRSDFVPVARSPKPGSETLFDVDAQEEVVEAVQEEVQDATRHEHRTLLLTGLPSSTTLLDLTKVVRGGAILQMYHGDGFSRVSFVDHAAAESFLHHAKEDGIYVKGQKVSVTWNDRQAYLSESLARRIGICEATRNLVIRFHKPYMTAESIRDDLEHIHNLEVVSIRFSKEHCFISLNAIPHALTARSCMHSRQKYKCVSIEFYPDECAQPIRPMPAKQNHNEADRDEKATIKLCNRFAALFTDSEG</sequence>
<dbReference type="Proteomes" id="UP001345827">
    <property type="component" value="Unassembled WGS sequence"/>
</dbReference>
<keyword evidence="4" id="KW-1185">Reference proteome</keyword>
<dbReference type="InterPro" id="IPR035979">
    <property type="entry name" value="RBD_domain_sf"/>
</dbReference>
<evidence type="ECO:0000313" key="3">
    <source>
        <dbReference type="EMBL" id="KAK5543816.1"/>
    </source>
</evidence>
<protein>
    <recommendedName>
        <fullName evidence="2">RRM domain-containing protein</fullName>
    </recommendedName>
</protein>
<reference evidence="3 4" key="1">
    <citation type="submission" date="2023-06" db="EMBL/GenBank/DDBJ databases">
        <title>Black Yeasts Isolated from many extreme environments.</title>
        <authorList>
            <person name="Coleine C."/>
            <person name="Stajich J.E."/>
            <person name="Selbmann L."/>
        </authorList>
    </citation>
    <scope>NUCLEOTIDE SEQUENCE [LARGE SCALE GENOMIC DNA]</scope>
    <source>
        <strain evidence="3 4">CCFEE 5887</strain>
    </source>
</reference>
<keyword evidence="1" id="KW-0694">RNA-binding</keyword>
<name>A0AAV9QIV3_9PEZI</name>